<dbReference type="EMBL" id="SEOL01000012">
    <property type="protein sequence ID" value="MBL0849366.1"/>
    <property type="molecule type" value="Genomic_DNA"/>
</dbReference>
<dbReference type="GO" id="GO:0015074">
    <property type="term" value="P:DNA integration"/>
    <property type="evidence" value="ECO:0007669"/>
    <property type="project" value="UniProtKB-KW"/>
</dbReference>
<evidence type="ECO:0000256" key="3">
    <source>
        <dbReference type="ARBA" id="ARBA00023125"/>
    </source>
</evidence>
<evidence type="ECO:0000256" key="4">
    <source>
        <dbReference type="ARBA" id="ARBA00023172"/>
    </source>
</evidence>
<dbReference type="InterPro" id="IPR013762">
    <property type="entry name" value="Integrase-like_cat_sf"/>
</dbReference>
<dbReference type="SUPFAM" id="SSF56349">
    <property type="entry name" value="DNA breaking-rejoining enzymes"/>
    <property type="match status" value="1"/>
</dbReference>
<keyword evidence="2" id="KW-0229">DNA integration</keyword>
<evidence type="ECO:0000259" key="5">
    <source>
        <dbReference type="PROSITE" id="PS51898"/>
    </source>
</evidence>
<dbReference type="PANTHER" id="PTHR30629">
    <property type="entry name" value="PROPHAGE INTEGRASE"/>
    <property type="match status" value="1"/>
</dbReference>
<protein>
    <submittedName>
        <fullName evidence="6">Integrase</fullName>
    </submittedName>
</protein>
<dbReference type="AlphaFoldDB" id="A0A937AR29"/>
<feature type="domain" description="Tyr recombinase" evidence="5">
    <location>
        <begin position="169"/>
        <end position="336"/>
    </location>
</feature>
<dbReference type="Gene3D" id="1.10.443.10">
    <property type="entry name" value="Intergrase catalytic core"/>
    <property type="match status" value="1"/>
</dbReference>
<evidence type="ECO:0000256" key="2">
    <source>
        <dbReference type="ARBA" id="ARBA00022908"/>
    </source>
</evidence>
<organism evidence="6 7">
    <name type="scientific">Candidatus Liberibacter ctenarytainae</name>
    <dbReference type="NCBI Taxonomy" id="2020335"/>
    <lineage>
        <taxon>Bacteria</taxon>
        <taxon>Pseudomonadati</taxon>
        <taxon>Pseudomonadota</taxon>
        <taxon>Alphaproteobacteria</taxon>
        <taxon>Hyphomicrobiales</taxon>
        <taxon>Rhizobiaceae</taxon>
        <taxon>Liberibacter</taxon>
    </lineage>
</organism>
<dbReference type="GO" id="GO:0003677">
    <property type="term" value="F:DNA binding"/>
    <property type="evidence" value="ECO:0007669"/>
    <property type="project" value="UniProtKB-KW"/>
</dbReference>
<evidence type="ECO:0000313" key="7">
    <source>
        <dbReference type="Proteomes" id="UP000736856"/>
    </source>
</evidence>
<dbReference type="Pfam" id="PF00589">
    <property type="entry name" value="Phage_integrase"/>
    <property type="match status" value="1"/>
</dbReference>
<dbReference type="PROSITE" id="PS51898">
    <property type="entry name" value="TYR_RECOMBINASE"/>
    <property type="match status" value="1"/>
</dbReference>
<gene>
    <name evidence="6" type="ORF">EU981_04765</name>
</gene>
<evidence type="ECO:0000256" key="1">
    <source>
        <dbReference type="ARBA" id="ARBA00008857"/>
    </source>
</evidence>
<dbReference type="PANTHER" id="PTHR30629:SF2">
    <property type="entry name" value="PROPHAGE INTEGRASE INTS-RELATED"/>
    <property type="match status" value="1"/>
</dbReference>
<dbReference type="InterPro" id="IPR011010">
    <property type="entry name" value="DNA_brk_join_enz"/>
</dbReference>
<dbReference type="Gene3D" id="1.10.150.130">
    <property type="match status" value="1"/>
</dbReference>
<dbReference type="InterPro" id="IPR050808">
    <property type="entry name" value="Phage_Integrase"/>
</dbReference>
<dbReference type="InterPro" id="IPR010998">
    <property type="entry name" value="Integrase_recombinase_N"/>
</dbReference>
<dbReference type="Proteomes" id="UP000736856">
    <property type="component" value="Unassembled WGS sequence"/>
</dbReference>
<comment type="caution">
    <text evidence="6">The sequence shown here is derived from an EMBL/GenBank/DDBJ whole genome shotgun (WGS) entry which is preliminary data.</text>
</comment>
<sequence length="352" mass="40637">MPSKLKLPPYVLKERTRHGKLMYYFRRGKGARTRLPYPHEPTFMPQYLAALTGTPFEQSYIKSTKKEPTTFRWLIGQYQKSAHWLGLAFNSRKSFELHFEHILQKSGDFDYRQITSKHIRLGLETRKTTPASAILFLATMRILFKWAFQQEYIKVNPCLGIERPKHKTDGFKPWTIEDMKKFKSYWKEGSQAHLAFEFLLYTGLRCSDACRAGKQHLKDNIFSIKTQKVGTVITVELPEHLMSLLEITPTGDTTFFINRDKQSMNADQFTRWFILKAMKAGINKSAHGVRKLSATILAEEGATAHELMATYGWKTFSQAETYTKGADRIRLGIKSSRLISSVLNPKNPEPDK</sequence>
<keyword evidence="4" id="KW-0233">DNA recombination</keyword>
<dbReference type="InterPro" id="IPR002104">
    <property type="entry name" value="Integrase_catalytic"/>
</dbReference>
<proteinExistence type="inferred from homology"/>
<reference evidence="6" key="1">
    <citation type="submission" date="2019-02" db="EMBL/GenBank/DDBJ databases">
        <title>A novel Candidatus Liberibacter species associated with the New Zealand native fuchsia psyllid, Ctenarytaina fuchsiae.</title>
        <authorList>
            <person name="Thompson S.M."/>
            <person name="Jorgensen N."/>
            <person name="David C."/>
            <person name="Bulman S.R."/>
            <person name="Smith G.R."/>
        </authorList>
    </citation>
    <scope>NUCLEOTIDE SEQUENCE</scope>
    <source>
        <strain evidence="6">Oxford</strain>
    </source>
</reference>
<name>A0A937AR29_9HYPH</name>
<evidence type="ECO:0000313" key="6">
    <source>
        <dbReference type="EMBL" id="MBL0849366.1"/>
    </source>
</evidence>
<keyword evidence="3" id="KW-0238">DNA-binding</keyword>
<accession>A0A937AR29</accession>
<dbReference type="GO" id="GO:0006310">
    <property type="term" value="P:DNA recombination"/>
    <property type="evidence" value="ECO:0007669"/>
    <property type="project" value="UniProtKB-KW"/>
</dbReference>
<comment type="similarity">
    <text evidence="1">Belongs to the 'phage' integrase family.</text>
</comment>